<evidence type="ECO:0000256" key="1">
    <source>
        <dbReference type="SAM" id="MobiDB-lite"/>
    </source>
</evidence>
<dbReference type="EMBL" id="QJTC01000009">
    <property type="protein sequence ID" value="PYE78149.1"/>
    <property type="molecule type" value="Genomic_DNA"/>
</dbReference>
<feature type="compositionally biased region" description="Basic and acidic residues" evidence="1">
    <location>
        <begin position="30"/>
        <end position="39"/>
    </location>
</feature>
<sequence>MDLIASVQEDAATMTRATHTPALSPHAKASKTEASESRAKPQPTPRAERSKGTPRPSAAMARVEPAPAPPPLCGVEERSGRRIRARDCLSGAQRSEFERDPADREHRRAVRRSRTAAAGSPFFGSFLWRSKERDSPAGAKSPPPDPKAAMQRQAAAAQKSRARPSPQPSPRGRGGKTGMQPSNWLRALIQAFSPKQKAARQAAQKELTAPPPAAPATAPPPPRTPDRSPAS</sequence>
<feature type="compositionally biased region" description="Low complexity" evidence="1">
    <location>
        <begin position="195"/>
        <end position="205"/>
    </location>
</feature>
<dbReference type="AlphaFoldDB" id="A0A318SLW4"/>
<accession>A0A318SLW4</accession>
<keyword evidence="3" id="KW-1185">Reference proteome</keyword>
<name>A0A318SLW4_9BURK</name>
<evidence type="ECO:0000313" key="2">
    <source>
        <dbReference type="EMBL" id="PYE78149.1"/>
    </source>
</evidence>
<proteinExistence type="predicted"/>
<feature type="compositionally biased region" description="Pro residues" evidence="1">
    <location>
        <begin position="209"/>
        <end position="223"/>
    </location>
</feature>
<organism evidence="2 3">
    <name type="scientific">Xylophilus ampelinus</name>
    <dbReference type="NCBI Taxonomy" id="54067"/>
    <lineage>
        <taxon>Bacteria</taxon>
        <taxon>Pseudomonadati</taxon>
        <taxon>Pseudomonadota</taxon>
        <taxon>Betaproteobacteria</taxon>
        <taxon>Burkholderiales</taxon>
        <taxon>Xylophilus</taxon>
    </lineage>
</organism>
<feature type="region of interest" description="Disordered" evidence="1">
    <location>
        <begin position="1"/>
        <end position="231"/>
    </location>
</feature>
<reference evidence="2 3" key="1">
    <citation type="submission" date="2018-06" db="EMBL/GenBank/DDBJ databases">
        <title>Genomic Encyclopedia of Type Strains, Phase III (KMG-III): the genomes of soil and plant-associated and newly described type strains.</title>
        <authorList>
            <person name="Whitman W."/>
        </authorList>
    </citation>
    <scope>NUCLEOTIDE SEQUENCE [LARGE SCALE GENOMIC DNA]</scope>
    <source>
        <strain evidence="2 3">CECT 7646</strain>
    </source>
</reference>
<feature type="compositionally biased region" description="Low complexity" evidence="1">
    <location>
        <begin position="147"/>
        <end position="159"/>
    </location>
</feature>
<evidence type="ECO:0000313" key="3">
    <source>
        <dbReference type="Proteomes" id="UP000247540"/>
    </source>
</evidence>
<protein>
    <submittedName>
        <fullName evidence="2">Uncharacterized protein</fullName>
    </submittedName>
</protein>
<comment type="caution">
    <text evidence="2">The sequence shown here is derived from an EMBL/GenBank/DDBJ whole genome shotgun (WGS) entry which is preliminary data.</text>
</comment>
<feature type="compositionally biased region" description="Basic and acidic residues" evidence="1">
    <location>
        <begin position="95"/>
        <end position="106"/>
    </location>
</feature>
<gene>
    <name evidence="2" type="ORF">DFQ15_10962</name>
</gene>
<dbReference type="Proteomes" id="UP000247540">
    <property type="component" value="Unassembled WGS sequence"/>
</dbReference>